<reference evidence="1 2" key="1">
    <citation type="journal article" date="2016" name="Antonie Van Leeuwenhoek">
        <title>Denitratimonas tolerans gen. nov., sp. nov., a denitrifying bacterium isolated from a bioreactor for tannery wastewater treatment.</title>
        <authorList>
            <person name="Han S.I."/>
            <person name="Kim J.O."/>
            <person name="Lee Y.R."/>
            <person name="Ekpeghere K.I."/>
            <person name="Koh S.C."/>
            <person name="Whang K.S."/>
        </authorList>
    </citation>
    <scope>NUCLEOTIDE SEQUENCE [LARGE SCALE GENOMIC DNA]</scope>
    <source>
        <strain evidence="1 2">KACC 17565</strain>
    </source>
</reference>
<comment type="caution">
    <text evidence="1">The sequence shown here is derived from an EMBL/GenBank/DDBJ whole genome shotgun (WGS) entry which is preliminary data.</text>
</comment>
<dbReference type="EMBL" id="JBBDHC010000006">
    <property type="protein sequence ID" value="MEJ1249172.1"/>
    <property type="molecule type" value="Genomic_DNA"/>
</dbReference>
<dbReference type="AlphaFoldDB" id="A0AAW9R429"/>
<dbReference type="Gene3D" id="2.60.120.620">
    <property type="entry name" value="q2cbj1_9rhob like domain"/>
    <property type="match status" value="1"/>
</dbReference>
<proteinExistence type="predicted"/>
<organism evidence="1 2">
    <name type="scientific">Denitratimonas tolerans</name>
    <dbReference type="NCBI Taxonomy" id="1338420"/>
    <lineage>
        <taxon>Bacteria</taxon>
        <taxon>Pseudomonadati</taxon>
        <taxon>Pseudomonadota</taxon>
        <taxon>Gammaproteobacteria</taxon>
        <taxon>Lysobacterales</taxon>
        <taxon>Lysobacteraceae</taxon>
        <taxon>Denitratimonas</taxon>
    </lineage>
</organism>
<accession>A0AAW9R429</accession>
<dbReference type="Proteomes" id="UP001364472">
    <property type="component" value="Unassembled WGS sequence"/>
</dbReference>
<dbReference type="Pfam" id="PF13759">
    <property type="entry name" value="2OG-FeII_Oxy_5"/>
    <property type="match status" value="1"/>
</dbReference>
<protein>
    <submittedName>
        <fullName evidence="1">2OG-Fe(II) oxygenase</fullName>
    </submittedName>
</protein>
<keyword evidence="2" id="KW-1185">Reference proteome</keyword>
<evidence type="ECO:0000313" key="2">
    <source>
        <dbReference type="Proteomes" id="UP001364472"/>
    </source>
</evidence>
<name>A0AAW9R429_9GAMM</name>
<dbReference type="RefSeq" id="WP_337334888.1">
    <property type="nucleotide sequence ID" value="NZ_JBBDHC010000006.1"/>
</dbReference>
<evidence type="ECO:0000313" key="1">
    <source>
        <dbReference type="EMBL" id="MEJ1249172.1"/>
    </source>
</evidence>
<sequence>MNKVSFITAYAVPLVNVQLDEADALNAELRSFFLECESQGERYANREALVQRNATLFESAFNLFDWKHPAVTKLRDFCLASLYHGVGELNGYDQPTLARLHVAMESWFHVTRKGGFFGAHNHPLHSWSGVYCVCQEGDEADEHSGRLTFISPFAMNTMFVDMASHKLKPPFHTGSWPIRLKPGQLILFPSWLLHEVTPFNPEGDGLRMTVAFNARFRMDGVEPLKVPPEHA</sequence>
<dbReference type="InterPro" id="IPR012668">
    <property type="entry name" value="CHP02466"/>
</dbReference>
<gene>
    <name evidence="1" type="ORF">WB794_05730</name>
</gene>